<organism evidence="2 3">
    <name type="scientific">Candidatus Shapirobacteria bacterium GW2011_GWE1_38_10</name>
    <dbReference type="NCBI Taxonomy" id="1618488"/>
    <lineage>
        <taxon>Bacteria</taxon>
        <taxon>Candidatus Shapironibacteriota</taxon>
    </lineage>
</organism>
<dbReference type="EMBL" id="LBTX01000026">
    <property type="protein sequence ID" value="KKQ48696.1"/>
    <property type="molecule type" value="Genomic_DNA"/>
</dbReference>
<dbReference type="Proteomes" id="UP000034231">
    <property type="component" value="Unassembled WGS sequence"/>
</dbReference>
<evidence type="ECO:0008006" key="4">
    <source>
        <dbReference type="Google" id="ProtNLM"/>
    </source>
</evidence>
<dbReference type="PROSITE" id="PS51257">
    <property type="entry name" value="PROKAR_LIPOPROTEIN"/>
    <property type="match status" value="1"/>
</dbReference>
<protein>
    <recommendedName>
        <fullName evidence="4">Lipoprotein</fullName>
    </recommendedName>
</protein>
<name>A0A0G0L7S3_9BACT</name>
<evidence type="ECO:0000313" key="3">
    <source>
        <dbReference type="Proteomes" id="UP000034231"/>
    </source>
</evidence>
<feature type="chain" id="PRO_5005437615" description="Lipoprotein" evidence="1">
    <location>
        <begin position="26"/>
        <end position="85"/>
    </location>
</feature>
<evidence type="ECO:0000256" key="1">
    <source>
        <dbReference type="SAM" id="SignalP"/>
    </source>
</evidence>
<sequence length="85" mass="9854">MSKKILFLTTILFSVFILSSCNRPADVKTQFSEKITDIIEKRESEQTESRLDRLTDDELLDELESDVEVNLDADFANLEKELEQL</sequence>
<gene>
    <name evidence="2" type="ORF">US68_C0026G0010</name>
</gene>
<accession>A0A0G0L7S3</accession>
<dbReference type="AlphaFoldDB" id="A0A0G0L7S3"/>
<comment type="caution">
    <text evidence="2">The sequence shown here is derived from an EMBL/GenBank/DDBJ whole genome shotgun (WGS) entry which is preliminary data.</text>
</comment>
<proteinExistence type="predicted"/>
<reference evidence="2 3" key="1">
    <citation type="journal article" date="2015" name="Nature">
        <title>rRNA introns, odd ribosomes, and small enigmatic genomes across a large radiation of phyla.</title>
        <authorList>
            <person name="Brown C.T."/>
            <person name="Hug L.A."/>
            <person name="Thomas B.C."/>
            <person name="Sharon I."/>
            <person name="Castelle C.J."/>
            <person name="Singh A."/>
            <person name="Wilkins M.J."/>
            <person name="Williams K.H."/>
            <person name="Banfield J.F."/>
        </authorList>
    </citation>
    <scope>NUCLEOTIDE SEQUENCE [LARGE SCALE GENOMIC DNA]</scope>
</reference>
<feature type="signal peptide" evidence="1">
    <location>
        <begin position="1"/>
        <end position="25"/>
    </location>
</feature>
<evidence type="ECO:0000313" key="2">
    <source>
        <dbReference type="EMBL" id="KKQ48696.1"/>
    </source>
</evidence>
<keyword evidence="1" id="KW-0732">Signal</keyword>